<dbReference type="AlphaFoldDB" id="A0A9R1M848"/>
<accession>A0A9R1M848</accession>
<feature type="region of interest" description="Disordered" evidence="1">
    <location>
        <begin position="36"/>
        <end position="59"/>
    </location>
</feature>
<organism evidence="2">
    <name type="scientific">Triticum aestivum</name>
    <name type="common">Wheat</name>
    <dbReference type="NCBI Taxonomy" id="4565"/>
    <lineage>
        <taxon>Eukaryota</taxon>
        <taxon>Viridiplantae</taxon>
        <taxon>Streptophyta</taxon>
        <taxon>Embryophyta</taxon>
        <taxon>Tracheophyta</taxon>
        <taxon>Spermatophyta</taxon>
        <taxon>Magnoliopsida</taxon>
        <taxon>Liliopsida</taxon>
        <taxon>Poales</taxon>
        <taxon>Poaceae</taxon>
        <taxon>BOP clade</taxon>
        <taxon>Pooideae</taxon>
        <taxon>Triticodae</taxon>
        <taxon>Triticeae</taxon>
        <taxon>Triticinae</taxon>
        <taxon>Triticum</taxon>
    </lineage>
</organism>
<reference evidence="2" key="1">
    <citation type="journal article" date="2017" name="Gigascience">
        <title>The first near-complete assembly of the hexaploid bread wheat genome, Triticum aestivum.</title>
        <authorList>
            <person name="Zimin A.V."/>
            <person name="Puiu D."/>
            <person name="Hall R."/>
            <person name="Kingan S."/>
            <person name="Clavijo B.J."/>
            <person name="Salzberg S.L."/>
        </authorList>
    </citation>
    <scope>NUCLEOTIDE SEQUENCE</scope>
    <source>
        <tissue evidence="2">Leaf</tissue>
    </source>
</reference>
<feature type="compositionally biased region" description="Pro residues" evidence="1">
    <location>
        <begin position="49"/>
        <end position="59"/>
    </location>
</feature>
<dbReference type="Proteomes" id="UP000815260">
    <property type="component" value="Chromosome 7B"/>
</dbReference>
<gene>
    <name evidence="2" type="ORF">CFC21_103658</name>
</gene>
<evidence type="ECO:0000256" key="1">
    <source>
        <dbReference type="SAM" id="MobiDB-lite"/>
    </source>
</evidence>
<evidence type="ECO:0000313" key="2">
    <source>
        <dbReference type="EMBL" id="KAF7102542.1"/>
    </source>
</evidence>
<comment type="caution">
    <text evidence="2">The sequence shown here is derived from an EMBL/GenBank/DDBJ whole genome shotgun (WGS) entry which is preliminary data.</text>
</comment>
<name>A0A9R1M848_WHEAT</name>
<dbReference type="EMBL" id="CM022230">
    <property type="protein sequence ID" value="KAF7102542.1"/>
    <property type="molecule type" value="Genomic_DNA"/>
</dbReference>
<proteinExistence type="predicted"/>
<protein>
    <submittedName>
        <fullName evidence="2">Uncharacterized protein</fullName>
    </submittedName>
</protein>
<sequence length="59" mass="6524">SGRRRTWRTRRWRGWHMGPRCTRRVGTRGCSTRCSVPCSGSSSARPMPATSPPPPAPSS</sequence>
<feature type="non-terminal residue" evidence="2">
    <location>
        <position position="59"/>
    </location>
</feature>
<reference evidence="2" key="2">
    <citation type="submission" date="2020-03" db="EMBL/GenBank/DDBJ databases">
        <title>The second near-complete assembly of the hexaploid bread wheat (Triticum aestivum) genome.</title>
        <authorList>
            <person name="Zimin A.V."/>
            <person name="Puiu D."/>
            <person name="Shumante A."/>
            <person name="Alonge M."/>
            <person name="Salzberg S.L."/>
        </authorList>
    </citation>
    <scope>NUCLEOTIDE SEQUENCE</scope>
    <source>
        <tissue evidence="2">Leaf</tissue>
    </source>
</reference>
<feature type="non-terminal residue" evidence="2">
    <location>
        <position position="1"/>
    </location>
</feature>